<keyword evidence="2" id="KW-1185">Reference proteome</keyword>
<accession>A0A6A7AED3</accession>
<evidence type="ECO:0000313" key="2">
    <source>
        <dbReference type="Proteomes" id="UP000799424"/>
    </source>
</evidence>
<dbReference type="PANTHER" id="PTHR38790:SF4">
    <property type="entry name" value="2EXR DOMAIN-CONTAINING PROTEIN"/>
    <property type="match status" value="1"/>
</dbReference>
<dbReference type="EMBL" id="MU006218">
    <property type="protein sequence ID" value="KAF2831017.1"/>
    <property type="molecule type" value="Genomic_DNA"/>
</dbReference>
<reference evidence="1" key="1">
    <citation type="journal article" date="2020" name="Stud. Mycol.">
        <title>101 Dothideomycetes genomes: a test case for predicting lifestyles and emergence of pathogens.</title>
        <authorList>
            <person name="Haridas S."/>
            <person name="Albert R."/>
            <person name="Binder M."/>
            <person name="Bloem J."/>
            <person name="Labutti K."/>
            <person name="Salamov A."/>
            <person name="Andreopoulos B."/>
            <person name="Baker S."/>
            <person name="Barry K."/>
            <person name="Bills G."/>
            <person name="Bluhm B."/>
            <person name="Cannon C."/>
            <person name="Castanera R."/>
            <person name="Culley D."/>
            <person name="Daum C."/>
            <person name="Ezra D."/>
            <person name="Gonzalez J."/>
            <person name="Henrissat B."/>
            <person name="Kuo A."/>
            <person name="Liang C."/>
            <person name="Lipzen A."/>
            <person name="Lutzoni F."/>
            <person name="Magnuson J."/>
            <person name="Mondo S."/>
            <person name="Nolan M."/>
            <person name="Ohm R."/>
            <person name="Pangilinan J."/>
            <person name="Park H.-J."/>
            <person name="Ramirez L."/>
            <person name="Alfaro M."/>
            <person name="Sun H."/>
            <person name="Tritt A."/>
            <person name="Yoshinaga Y."/>
            <person name="Zwiers L.-H."/>
            <person name="Turgeon B."/>
            <person name="Goodwin S."/>
            <person name="Spatafora J."/>
            <person name="Crous P."/>
            <person name="Grigoriev I."/>
        </authorList>
    </citation>
    <scope>NUCLEOTIDE SEQUENCE</scope>
    <source>
        <strain evidence="1">CBS 113818</strain>
    </source>
</reference>
<dbReference type="Proteomes" id="UP000799424">
    <property type="component" value="Unassembled WGS sequence"/>
</dbReference>
<dbReference type="PANTHER" id="PTHR38790">
    <property type="entry name" value="2EXR DOMAIN-CONTAINING PROTEIN-RELATED"/>
    <property type="match status" value="1"/>
</dbReference>
<gene>
    <name evidence="1" type="ORF">CC86DRAFT_401578</name>
</gene>
<sequence>MAGQPLTLTQQWAALANHTADDITKRNQQQSPLLRLPGEARNKIYAYYFDSLVIDVCEPTSGRRKYSTCTYDGSGRCLLNYGANACGMMRACRQLNADCRALLFQYATLRIEYADGLSHFLNDLSAVQLEGIRAVFIPFVFAGSTSNDYQVAFDHEEYTRDKSRFILRVRAIARVGC</sequence>
<organism evidence="1 2">
    <name type="scientific">Ophiobolus disseminans</name>
    <dbReference type="NCBI Taxonomy" id="1469910"/>
    <lineage>
        <taxon>Eukaryota</taxon>
        <taxon>Fungi</taxon>
        <taxon>Dikarya</taxon>
        <taxon>Ascomycota</taxon>
        <taxon>Pezizomycotina</taxon>
        <taxon>Dothideomycetes</taxon>
        <taxon>Pleosporomycetidae</taxon>
        <taxon>Pleosporales</taxon>
        <taxon>Pleosporineae</taxon>
        <taxon>Phaeosphaeriaceae</taxon>
        <taxon>Ophiobolus</taxon>
    </lineage>
</organism>
<dbReference type="OrthoDB" id="5413827at2759"/>
<protein>
    <submittedName>
        <fullName evidence="1">Uncharacterized protein</fullName>
    </submittedName>
</protein>
<name>A0A6A7AED3_9PLEO</name>
<evidence type="ECO:0000313" key="1">
    <source>
        <dbReference type="EMBL" id="KAF2831017.1"/>
    </source>
</evidence>
<dbReference type="AlphaFoldDB" id="A0A6A7AED3"/>
<proteinExistence type="predicted"/>